<evidence type="ECO:0000256" key="3">
    <source>
        <dbReference type="ARBA" id="ARBA00023136"/>
    </source>
</evidence>
<comment type="caution">
    <text evidence="5">The sequence shown here is derived from an EMBL/GenBank/DDBJ whole genome shotgun (WGS) entry which is preliminary data.</text>
</comment>
<dbReference type="GO" id="GO:0015833">
    <property type="term" value="P:peptide transport"/>
    <property type="evidence" value="ECO:0007669"/>
    <property type="project" value="InterPro"/>
</dbReference>
<feature type="transmembrane region" description="Helical" evidence="4">
    <location>
        <begin position="68"/>
        <end position="90"/>
    </location>
</feature>
<evidence type="ECO:0000313" key="5">
    <source>
        <dbReference type="EMBL" id="KAK6588690.1"/>
    </source>
</evidence>
<accession>A0AAV9XV98</accession>
<dbReference type="GO" id="GO:0005524">
    <property type="term" value="F:ATP binding"/>
    <property type="evidence" value="ECO:0007669"/>
    <property type="project" value="InterPro"/>
</dbReference>
<dbReference type="Pfam" id="PF05992">
    <property type="entry name" value="SbmA_BacA"/>
    <property type="match status" value="1"/>
</dbReference>
<dbReference type="AlphaFoldDB" id="A0AAV9XV98"/>
<reference evidence="5 6" key="1">
    <citation type="submission" date="2023-10" db="EMBL/GenBank/DDBJ databases">
        <title>Comparative genomics analysis reveals potential genetic determinants of host preference in Cryptosporidium xiaoi.</title>
        <authorList>
            <person name="Xiao L."/>
            <person name="Li J."/>
        </authorList>
    </citation>
    <scope>NUCLEOTIDE SEQUENCE [LARGE SCALE GENOMIC DNA]</scope>
    <source>
        <strain evidence="5 6">52996</strain>
    </source>
</reference>
<keyword evidence="1 4" id="KW-0812">Transmembrane</keyword>
<dbReference type="InterPro" id="IPR036640">
    <property type="entry name" value="ABC1_TM_sf"/>
</dbReference>
<dbReference type="Proteomes" id="UP001311799">
    <property type="component" value="Unassembled WGS sequence"/>
</dbReference>
<dbReference type="EMBL" id="JAWDEY010000031">
    <property type="protein sequence ID" value="KAK6588690.1"/>
    <property type="molecule type" value="Genomic_DNA"/>
</dbReference>
<dbReference type="GO" id="GO:1904680">
    <property type="term" value="F:peptide transmembrane transporter activity"/>
    <property type="evidence" value="ECO:0007669"/>
    <property type="project" value="InterPro"/>
</dbReference>
<keyword evidence="2 4" id="KW-1133">Transmembrane helix</keyword>
<protein>
    <submittedName>
        <fullName evidence="5">Sensitivity to microcin B17</fullName>
    </submittedName>
</protein>
<feature type="transmembrane region" description="Helical" evidence="4">
    <location>
        <begin position="12"/>
        <end position="35"/>
    </location>
</feature>
<keyword evidence="3 4" id="KW-0472">Membrane</keyword>
<sequence>MFSQFFADRRYALWAYLGWFLIFVFAFAECFFDTYSNYLYQYFTDCMQSLLNPKPGIKKATREDFMNFLYYFFFIEIAGVSLCNSVRSLLGNFIAFKWRTALNNHYISKWEHLRRIEGASQRVQEDCQRFTVILESIALEAFYWFCRAIAFSRLIIIYGRELPYVPFFGSHTFSLLFASISFELLCYIPLLIAGMKLPSIEYENQVLEASYRKRLIYSESTSVSNEDLLTIRKLFINVRENSFSMYKHIMFVDSISSVTRYFSYYLIDFLVIPGYLDGNMGYGRFTGITEVISHFLRILSYIRDEWSNLIELLSVKQRLDGFEAYLNEYCNSEALLEVQE</sequence>
<feature type="transmembrane region" description="Helical" evidence="4">
    <location>
        <begin position="171"/>
        <end position="192"/>
    </location>
</feature>
<keyword evidence="6" id="KW-1185">Reference proteome</keyword>
<name>A0AAV9XV98_9CRYT</name>
<dbReference type="InterPro" id="IPR009248">
    <property type="entry name" value="SbmA_BacA"/>
</dbReference>
<evidence type="ECO:0000256" key="1">
    <source>
        <dbReference type="ARBA" id="ARBA00022692"/>
    </source>
</evidence>
<evidence type="ECO:0000256" key="2">
    <source>
        <dbReference type="ARBA" id="ARBA00022989"/>
    </source>
</evidence>
<dbReference type="SUPFAM" id="SSF90123">
    <property type="entry name" value="ABC transporter transmembrane region"/>
    <property type="match status" value="1"/>
</dbReference>
<proteinExistence type="predicted"/>
<gene>
    <name evidence="5" type="ORF">RS030_3380</name>
</gene>
<organism evidence="5 6">
    <name type="scientific">Cryptosporidium xiaoi</name>
    <dbReference type="NCBI Taxonomy" id="659607"/>
    <lineage>
        <taxon>Eukaryota</taxon>
        <taxon>Sar</taxon>
        <taxon>Alveolata</taxon>
        <taxon>Apicomplexa</taxon>
        <taxon>Conoidasida</taxon>
        <taxon>Coccidia</taxon>
        <taxon>Eucoccidiorida</taxon>
        <taxon>Eimeriorina</taxon>
        <taxon>Cryptosporidiidae</taxon>
        <taxon>Cryptosporidium</taxon>
    </lineage>
</organism>
<evidence type="ECO:0000313" key="6">
    <source>
        <dbReference type="Proteomes" id="UP001311799"/>
    </source>
</evidence>
<evidence type="ECO:0000256" key="4">
    <source>
        <dbReference type="SAM" id="Phobius"/>
    </source>
</evidence>
<feature type="transmembrane region" description="Helical" evidence="4">
    <location>
        <begin position="141"/>
        <end position="159"/>
    </location>
</feature>
<dbReference type="GO" id="GO:0016020">
    <property type="term" value="C:membrane"/>
    <property type="evidence" value="ECO:0007669"/>
    <property type="project" value="InterPro"/>
</dbReference>